<evidence type="ECO:0000256" key="1">
    <source>
        <dbReference type="SAM" id="MobiDB-lite"/>
    </source>
</evidence>
<dbReference type="Pfam" id="PF00565">
    <property type="entry name" value="SNase"/>
    <property type="match status" value="1"/>
</dbReference>
<dbReference type="PROSITE" id="PS50830">
    <property type="entry name" value="TNASE_3"/>
    <property type="match status" value="1"/>
</dbReference>
<dbReference type="SMART" id="SM00318">
    <property type="entry name" value="SNc"/>
    <property type="match status" value="1"/>
</dbReference>
<dbReference type="InterPro" id="IPR016071">
    <property type="entry name" value="Staphylococal_nuclease_OB-fold"/>
</dbReference>
<accession>A0A844ZCH6</accession>
<dbReference type="InterPro" id="IPR035437">
    <property type="entry name" value="SNase_OB-fold_sf"/>
</dbReference>
<dbReference type="EMBL" id="WTYW01000001">
    <property type="protein sequence ID" value="MXO85244.1"/>
    <property type="molecule type" value="Genomic_DNA"/>
</dbReference>
<proteinExistence type="predicted"/>
<dbReference type="RefSeq" id="WP_237487345.1">
    <property type="nucleotide sequence ID" value="NZ_WTYW01000001.1"/>
</dbReference>
<evidence type="ECO:0000313" key="3">
    <source>
        <dbReference type="EMBL" id="MXO85244.1"/>
    </source>
</evidence>
<comment type="caution">
    <text evidence="3">The sequence shown here is derived from an EMBL/GenBank/DDBJ whole genome shotgun (WGS) entry which is preliminary data.</text>
</comment>
<reference evidence="3 4" key="1">
    <citation type="submission" date="2019-12" db="EMBL/GenBank/DDBJ databases">
        <title>Genomic-based taxomic classification of the family Erythrobacteraceae.</title>
        <authorList>
            <person name="Xu L."/>
        </authorList>
    </citation>
    <scope>NUCLEOTIDE SEQUENCE [LARGE SCALE GENOMIC DNA]</scope>
    <source>
        <strain evidence="3 4">MCCC 1A09962</strain>
    </source>
</reference>
<name>A0A844ZCH6_9SPHN</name>
<gene>
    <name evidence="3" type="ORF">GRI38_04300</name>
</gene>
<dbReference type="Proteomes" id="UP000433104">
    <property type="component" value="Unassembled WGS sequence"/>
</dbReference>
<feature type="region of interest" description="Disordered" evidence="1">
    <location>
        <begin position="1"/>
        <end position="48"/>
    </location>
</feature>
<keyword evidence="4" id="KW-1185">Reference proteome</keyword>
<evidence type="ECO:0000313" key="4">
    <source>
        <dbReference type="Proteomes" id="UP000433104"/>
    </source>
</evidence>
<feature type="domain" description="TNase-like" evidence="2">
    <location>
        <begin position="48"/>
        <end position="168"/>
    </location>
</feature>
<dbReference type="SUPFAM" id="SSF50199">
    <property type="entry name" value="Staphylococcal nuclease"/>
    <property type="match status" value="1"/>
</dbReference>
<dbReference type="Gene3D" id="2.40.50.90">
    <property type="match status" value="1"/>
</dbReference>
<evidence type="ECO:0000259" key="2">
    <source>
        <dbReference type="PROSITE" id="PS50830"/>
    </source>
</evidence>
<protein>
    <recommendedName>
        <fullName evidence="2">TNase-like domain-containing protein</fullName>
    </recommendedName>
</protein>
<sequence>MGSGQVSLPPLPPGFTLVESAEEMPKKKAKRIPPPPPGFTLVDPEATDGDTVKAGEIRVRLLGVDAPELRQQGWDRDGQPIPIGEQSRAALADRLGNGPVVMGDTAHMSYGRPVAPLTMDDRDAGLAMLESGNAVVVPQYLQDQPQRLADYAAADRGARLNRRGPLHSTVNQSPEEFRADPDYVPERETIAKFWDTPTPNSGLSAEAEQEYLALLKTGTADEIIAFLARNGHATREDELRDWVAKRDADPSSVNASVLYESGVRIPIDSGDGAGGAAVRGFAEGFLAGGLDEAGAIVDTLGGTAGRESVWNSDRRLADIWLNNQQQNAAILDYDQGNHPYAATGGEIAGALTSGVVIPYGQAARTVPQLAKVGAVYGGAEGFLGTDGSTADRLTGAAIGVPAGAIVGAVGGKAIEYGAPIVARGYRAVTGRNGDRGTKAAGEAVEGYGEEQALDAALDMPQGRDIPPPPPGYRIDAMPMEMEAAPSVSAIPEGTTRRLLDPATDAERLAAAQNVQPNDVLPLPGNAVDGVEEAAAIDAGRFAQAKPLDERKALERTTIRSYDGKEVPKVGPLDMVGWLRTQGGLRDEGGELSFMDLNNAPRRGLDHVGQEARFGPLVNDEGMSLDDAALQAWEAGYFPELSDRPDINTFLDALSDTYNGGAGRRFRPEDAPEVEAFDALRTERLQLEQEITERGPIYEDRGIASDDAPFPPVEAYEEWPSDAIERVGNIDVSKLETPQDIRRALKTSYNAVGGFDAATRGRVTQAETERLASELNMTPEQLLSRRKGQAFNAEEALAARQILAKSANELVNAAKRLKARGDDPGAEELARFRHIWTRHVAIQESVAGMTAEAGRALQQFRQAADSRQFRGDVLNALVRAGGGGDRLQDTADIIIDAAELSPGKFNALVKKAANPKFKDKVAELYINMLLSNPPTHIVNMVSNSLTAIAQVPEYATASVIGAARKAVLGKAAKEQILGSEVGARAFGLIQGAKEGAKLFARGLRTGEADDFVSKVEGDEYKAISGKKGEVIRLPTRFLTAEDQFFKGIARRMELNAQALRIAHREGLKGEEREARIAELLADPTDEMFERALEYGRYLTFQTKLGPFGQKISGMTTDSLFAKVIIPFVRTPINLLKFAVERSPAAPALAEWRKEFVAGGSRRDLAIAKAMLGSGFAAVIYEAALDGRVTGSTPPNSGKARLLYADGWEPYSIKVGNRWISYSRMDPFSTTIGMAADLATLPDNLSERQRDDKLMMVTASFMSNLASKVWLSGVSSFVEGLSDPGRYADNWLNRTVGAFTVPAGVAGVARAIDPVSRKRESIGEAIRSRIPGLSSDLLPRRDVFGRQIEFDSLGPDILSPFWQSEAKNDPVVAEMLRIGKNVSAPGKQYTENGERKDYTPEEYDRYHELAGRLTHEGLAELIASDEYAAMNIAQQNKAAKKAIREAREAAREELFGNGDGAEAAGGSDGAIPPPPPGFAIEGESGGRNVFADLKDAIPGIRFTSGYRDQAYQDDMRRRGYKPAWNSEHLDGSSLDMLPPPGKSMEWLKAQVRRYDPKAKLLIHDGHLHASFPGYYGAPTFEGARDAGLKNPLEGMPPPPPGFTLEVQ</sequence>
<organism evidence="3 4">
    <name type="scientific">Parapontixanthobacter aurantiacus</name>
    <dbReference type="NCBI Taxonomy" id="1463599"/>
    <lineage>
        <taxon>Bacteria</taxon>
        <taxon>Pseudomonadati</taxon>
        <taxon>Pseudomonadota</taxon>
        <taxon>Alphaproteobacteria</taxon>
        <taxon>Sphingomonadales</taxon>
        <taxon>Erythrobacteraceae</taxon>
        <taxon>Parapontixanthobacter</taxon>
    </lineage>
</organism>